<protein>
    <submittedName>
        <fullName evidence="2">Uncharacterized protein</fullName>
    </submittedName>
</protein>
<evidence type="ECO:0000313" key="2">
    <source>
        <dbReference type="EMBL" id="MBC3764396.1"/>
    </source>
</evidence>
<evidence type="ECO:0000313" key="3">
    <source>
        <dbReference type="Proteomes" id="UP000601768"/>
    </source>
</evidence>
<dbReference type="AlphaFoldDB" id="A0A8J6IRS3"/>
<feature type="region of interest" description="Disordered" evidence="1">
    <location>
        <begin position="414"/>
        <end position="442"/>
    </location>
</feature>
<reference evidence="2" key="2">
    <citation type="submission" date="2020-08" db="EMBL/GenBank/DDBJ databases">
        <authorList>
            <person name="Lai Q."/>
        </authorList>
    </citation>
    <scope>NUCLEOTIDE SEQUENCE</scope>
    <source>
        <strain evidence="2">S27-2</strain>
    </source>
</reference>
<dbReference type="Proteomes" id="UP000601768">
    <property type="component" value="Unassembled WGS sequence"/>
</dbReference>
<name>A0A8J6IRS3_9ALTE</name>
<comment type="caution">
    <text evidence="2">The sequence shown here is derived from an EMBL/GenBank/DDBJ whole genome shotgun (WGS) entry which is preliminary data.</text>
</comment>
<proteinExistence type="predicted"/>
<feature type="compositionally biased region" description="Basic and acidic residues" evidence="1">
    <location>
        <begin position="433"/>
        <end position="442"/>
    </location>
</feature>
<evidence type="ECO:0000256" key="1">
    <source>
        <dbReference type="SAM" id="MobiDB-lite"/>
    </source>
</evidence>
<accession>A0A8J6IRS3</accession>
<dbReference type="RefSeq" id="WP_186504873.1">
    <property type="nucleotide sequence ID" value="NZ_JACNEP010000001.1"/>
</dbReference>
<keyword evidence="3" id="KW-1185">Reference proteome</keyword>
<reference evidence="2" key="1">
    <citation type="journal article" date="2018" name="Int. J. Syst. Evol. Microbiol.">
        <title>Neptunicella marina gen. nov., sp. nov., isolated from surface seawater.</title>
        <authorList>
            <person name="Liu X."/>
            <person name="Lai Q."/>
            <person name="Du Y."/>
            <person name="Zhang X."/>
            <person name="Liu Z."/>
            <person name="Sun F."/>
            <person name="Shao Z."/>
        </authorList>
    </citation>
    <scope>NUCLEOTIDE SEQUENCE</scope>
    <source>
        <strain evidence="2">S27-2</strain>
    </source>
</reference>
<dbReference type="EMBL" id="JACNEP010000001">
    <property type="protein sequence ID" value="MBC3764396.1"/>
    <property type="molecule type" value="Genomic_DNA"/>
</dbReference>
<gene>
    <name evidence="2" type="ORF">H8B19_00780</name>
</gene>
<sequence length="442" mass="50091">MNKSLLILWPLSIVAALWLGYQYEREPVSSVEFNQAVLQTSHQAGQSDTSINTSAMLPTSPGSQTITVTPITHQPTTEQKQLSPPDIASLIQQLADDKEDGTDYEAIANAYLVVKNLTAEQIQQALNQLTSSPDKNSAMLMNILLAKFAETNPYDAMNFVTANLQKPANIFSAQNSVIRSWAKNDPQGAYEWYKINAKTQQGNNFFRGAGLGAIFKGLAKNNLPDALQKLQDLSADRTQIGRAMNGIGSTLETREQFEQLLNQTKELNNQYMQQSAIRSWVTQSPQQATDWLALQVDGDLNRLRRVSLQTWVYSHPDDIEQAADWYMQQDASGNKNQKLDVVARTLAMNNPQSALEWAKHQSDVDNQQLYANILRNSAYRQPDFVMNNLSIITDSDQRRRISQNIYRNLNRMNPQKAQEFKNSSEFKQALEAMDERRERRQR</sequence>
<organism evidence="2 3">
    <name type="scientific">Neptunicella marina</name>
    <dbReference type="NCBI Taxonomy" id="2125989"/>
    <lineage>
        <taxon>Bacteria</taxon>
        <taxon>Pseudomonadati</taxon>
        <taxon>Pseudomonadota</taxon>
        <taxon>Gammaproteobacteria</taxon>
        <taxon>Alteromonadales</taxon>
        <taxon>Alteromonadaceae</taxon>
        <taxon>Neptunicella</taxon>
    </lineage>
</organism>